<protein>
    <recommendedName>
        <fullName evidence="1">Insertion element IS402-like domain-containing protein</fullName>
    </recommendedName>
</protein>
<accession>A0ABN5B8J2</accession>
<keyword evidence="3" id="KW-1185">Reference proteome</keyword>
<dbReference type="Proteomes" id="UP000258016">
    <property type="component" value="Chromosome"/>
</dbReference>
<dbReference type="InterPro" id="IPR052909">
    <property type="entry name" value="Transposase_6_like"/>
</dbReference>
<evidence type="ECO:0000313" key="2">
    <source>
        <dbReference type="EMBL" id="ASR51060.1"/>
    </source>
</evidence>
<dbReference type="PANTHER" id="PTHR46637">
    <property type="entry name" value="TIS1421-TRANSPOSASE PROTEIN A"/>
    <property type="match status" value="1"/>
</dbReference>
<gene>
    <name evidence="2" type="ORF">B5J99_05905</name>
</gene>
<reference evidence="2 3" key="1">
    <citation type="submission" date="2017-03" db="EMBL/GenBank/DDBJ databases">
        <title>Complete genome sequence of Blastomonas fulva degrading microcsystin LR.</title>
        <authorList>
            <person name="Lee H.-g."/>
            <person name="Jin L."/>
            <person name="oh H.-M."/>
        </authorList>
    </citation>
    <scope>NUCLEOTIDE SEQUENCE [LARGE SCALE GENOMIC DNA]</scope>
    <source>
        <strain evidence="2 3">T2</strain>
    </source>
</reference>
<proteinExistence type="predicted"/>
<name>A0ABN5B8J2_9SPHN</name>
<organism evidence="2 3">
    <name type="scientific">Blastomonas fulva</name>
    <dbReference type="NCBI Taxonomy" id="1550728"/>
    <lineage>
        <taxon>Bacteria</taxon>
        <taxon>Pseudomonadati</taxon>
        <taxon>Pseudomonadota</taxon>
        <taxon>Alphaproteobacteria</taxon>
        <taxon>Sphingomonadales</taxon>
        <taxon>Sphingomonadaceae</taxon>
        <taxon>Blastomonas</taxon>
    </lineage>
</organism>
<evidence type="ECO:0000259" key="1">
    <source>
        <dbReference type="Pfam" id="PF13340"/>
    </source>
</evidence>
<dbReference type="EMBL" id="CP020083">
    <property type="protein sequence ID" value="ASR51060.1"/>
    <property type="molecule type" value="Genomic_DNA"/>
</dbReference>
<evidence type="ECO:0000313" key="3">
    <source>
        <dbReference type="Proteomes" id="UP000258016"/>
    </source>
</evidence>
<dbReference type="PANTHER" id="PTHR46637:SF1">
    <property type="entry name" value="BLL5188 PROTEIN"/>
    <property type="match status" value="1"/>
</dbReference>
<dbReference type="Pfam" id="PF13340">
    <property type="entry name" value="DUF4096"/>
    <property type="match status" value="1"/>
</dbReference>
<dbReference type="InterPro" id="IPR025161">
    <property type="entry name" value="IS402-like_dom"/>
</dbReference>
<feature type="domain" description="Insertion element IS402-like" evidence="1">
    <location>
        <begin position="7"/>
        <end position="68"/>
    </location>
</feature>
<sequence length="68" mass="8116">MGRGDVSGAEWEPIGPLLSSKRGRWTRHAEDNRRFLNGMLHVSRVGCPWCDMHKRYRKWNSVYVLFRR</sequence>